<dbReference type="InterPro" id="IPR009030">
    <property type="entry name" value="Growth_fac_rcpt_cys_sf"/>
</dbReference>
<dbReference type="Proteomes" id="UP000808372">
    <property type="component" value="Chromosome 23"/>
</dbReference>
<evidence type="ECO:0000313" key="1">
    <source>
        <dbReference type="Proteomes" id="UP000808372"/>
    </source>
</evidence>
<sequence length="164" mass="16744">MYCEGTGRISPSGPCIAGFVCFGAASQPSPSDNITGAPCPPGFYCPVGSSVPSPCPKGTFSEQSGLTEPSQCRRCVPGFYCAEPGLKAVTGACLPGFYCLEGSQSAAPMSGVFGGVCNPGHYCESGTSVPASCPAGTHHNNTGGKKRDDCKPCPDGNVMIFREM</sequence>
<dbReference type="AlphaFoldDB" id="A0A8U0P3V2"/>
<dbReference type="PANTHER" id="PTHR46104">
    <property type="entry name" value="GENE 9195-RELATED-RELATED"/>
    <property type="match status" value="1"/>
</dbReference>
<dbReference type="SUPFAM" id="SSF57184">
    <property type="entry name" value="Growth factor receptor domain"/>
    <property type="match status" value="1"/>
</dbReference>
<organism evidence="1 2">
    <name type="scientific">Salvelinus namaycush</name>
    <name type="common">Lake trout</name>
    <name type="synonym">Salmo namaycush</name>
    <dbReference type="NCBI Taxonomy" id="8040"/>
    <lineage>
        <taxon>Eukaryota</taxon>
        <taxon>Metazoa</taxon>
        <taxon>Chordata</taxon>
        <taxon>Craniata</taxon>
        <taxon>Vertebrata</taxon>
        <taxon>Euteleostomi</taxon>
        <taxon>Actinopterygii</taxon>
        <taxon>Neopterygii</taxon>
        <taxon>Teleostei</taxon>
        <taxon>Protacanthopterygii</taxon>
        <taxon>Salmoniformes</taxon>
        <taxon>Salmonidae</taxon>
        <taxon>Salmoninae</taxon>
        <taxon>Salvelinus</taxon>
    </lineage>
</organism>
<keyword evidence="1" id="KW-1185">Reference proteome</keyword>
<dbReference type="SMART" id="SM01411">
    <property type="entry name" value="Ephrin_rec_like"/>
    <property type="match status" value="2"/>
</dbReference>
<accession>A0A8U0P3V2</accession>
<dbReference type="KEGG" id="snh:120018686"/>
<reference evidence="2" key="1">
    <citation type="submission" date="2025-08" db="UniProtKB">
        <authorList>
            <consortium name="RefSeq"/>
        </authorList>
    </citation>
    <scope>IDENTIFICATION</scope>
    <source>
        <tissue evidence="2">White muscle</tissue>
    </source>
</reference>
<dbReference type="Gene3D" id="2.10.50.10">
    <property type="entry name" value="Tumor Necrosis Factor Receptor, subunit A, domain 2"/>
    <property type="match status" value="1"/>
</dbReference>
<dbReference type="GeneID" id="120018686"/>
<evidence type="ECO:0000313" key="2">
    <source>
        <dbReference type="RefSeq" id="XP_038817815.1"/>
    </source>
</evidence>
<name>A0A8U0P3V2_SALNM</name>
<dbReference type="PANTHER" id="PTHR46104:SF1">
    <property type="entry name" value="GENE 9195-RELATED"/>
    <property type="match status" value="1"/>
</dbReference>
<dbReference type="RefSeq" id="XP_038817815.1">
    <property type="nucleotide sequence ID" value="XM_038961887.1"/>
</dbReference>
<proteinExistence type="predicted"/>
<gene>
    <name evidence="2" type="primary">LOC120018686</name>
</gene>
<protein>
    <submittedName>
        <fullName evidence="2">ABC transporter G family member 25-like</fullName>
    </submittedName>
</protein>